<evidence type="ECO:0000313" key="8">
    <source>
        <dbReference type="EMBL" id="KAK0399238.1"/>
    </source>
</evidence>
<dbReference type="PROSITE" id="PS50103">
    <property type="entry name" value="ZF_C3H1"/>
    <property type="match status" value="3"/>
</dbReference>
<feature type="compositionally biased region" description="Basic and acidic residues" evidence="6">
    <location>
        <begin position="185"/>
        <end position="201"/>
    </location>
</feature>
<evidence type="ECO:0000313" key="9">
    <source>
        <dbReference type="Proteomes" id="UP001175271"/>
    </source>
</evidence>
<feature type="compositionally biased region" description="Polar residues" evidence="6">
    <location>
        <begin position="147"/>
        <end position="164"/>
    </location>
</feature>
<dbReference type="Proteomes" id="UP001175271">
    <property type="component" value="Unassembled WGS sequence"/>
</dbReference>
<feature type="compositionally biased region" description="Polar residues" evidence="6">
    <location>
        <begin position="739"/>
        <end position="749"/>
    </location>
</feature>
<keyword evidence="3 5" id="KW-0863">Zinc-finger</keyword>
<evidence type="ECO:0000259" key="7">
    <source>
        <dbReference type="PROSITE" id="PS50103"/>
    </source>
</evidence>
<dbReference type="Pfam" id="PF00642">
    <property type="entry name" value="zf-CCCH"/>
    <property type="match status" value="1"/>
</dbReference>
<evidence type="ECO:0000256" key="3">
    <source>
        <dbReference type="ARBA" id="ARBA00022771"/>
    </source>
</evidence>
<proteinExistence type="predicted"/>
<feature type="domain" description="C3H1-type" evidence="7">
    <location>
        <begin position="267"/>
        <end position="294"/>
    </location>
</feature>
<feature type="compositionally biased region" description="Basic and acidic residues" evidence="6">
    <location>
        <begin position="665"/>
        <end position="678"/>
    </location>
</feature>
<feature type="domain" description="C3H1-type" evidence="7">
    <location>
        <begin position="297"/>
        <end position="324"/>
    </location>
</feature>
<feature type="region of interest" description="Disordered" evidence="6">
    <location>
        <begin position="553"/>
        <end position="576"/>
    </location>
</feature>
<evidence type="ECO:0000256" key="5">
    <source>
        <dbReference type="PROSITE-ProRule" id="PRU00723"/>
    </source>
</evidence>
<keyword evidence="4 5" id="KW-0862">Zinc</keyword>
<name>A0AA39H6N1_9BILA</name>
<dbReference type="AlphaFoldDB" id="A0AA39H6N1"/>
<feature type="compositionally biased region" description="Pro residues" evidence="6">
    <location>
        <begin position="836"/>
        <end position="850"/>
    </location>
</feature>
<reference evidence="8" key="1">
    <citation type="submission" date="2023-06" db="EMBL/GenBank/DDBJ databases">
        <title>Genomic analysis of the entomopathogenic nematode Steinernema hermaphroditum.</title>
        <authorList>
            <person name="Schwarz E.M."/>
            <person name="Heppert J.K."/>
            <person name="Baniya A."/>
            <person name="Schwartz H.T."/>
            <person name="Tan C.-H."/>
            <person name="Antoshechkin I."/>
            <person name="Sternberg P.W."/>
            <person name="Goodrich-Blair H."/>
            <person name="Dillman A.R."/>
        </authorList>
    </citation>
    <scope>NUCLEOTIDE SEQUENCE</scope>
    <source>
        <strain evidence="8">PS9179</strain>
        <tissue evidence="8">Whole animal</tissue>
    </source>
</reference>
<feature type="compositionally biased region" description="Low complexity" evidence="6">
    <location>
        <begin position="681"/>
        <end position="700"/>
    </location>
</feature>
<dbReference type="InterPro" id="IPR000571">
    <property type="entry name" value="Znf_CCCH"/>
</dbReference>
<gene>
    <name evidence="8" type="ORF">QR680_002955</name>
</gene>
<keyword evidence="2" id="KW-0677">Repeat</keyword>
<keyword evidence="9" id="KW-1185">Reference proteome</keyword>
<dbReference type="InterPro" id="IPR045124">
    <property type="entry name" value="Su(sable)-like"/>
</dbReference>
<dbReference type="Gene3D" id="4.10.1000.10">
    <property type="entry name" value="Zinc finger, CCCH-type"/>
    <property type="match status" value="2"/>
</dbReference>
<dbReference type="InterPro" id="IPR036855">
    <property type="entry name" value="Znf_CCCH_sf"/>
</dbReference>
<feature type="compositionally biased region" description="Acidic residues" evidence="6">
    <location>
        <begin position="103"/>
        <end position="119"/>
    </location>
</feature>
<organism evidence="8 9">
    <name type="scientific">Steinernema hermaphroditum</name>
    <dbReference type="NCBI Taxonomy" id="289476"/>
    <lineage>
        <taxon>Eukaryota</taxon>
        <taxon>Metazoa</taxon>
        <taxon>Ecdysozoa</taxon>
        <taxon>Nematoda</taxon>
        <taxon>Chromadorea</taxon>
        <taxon>Rhabditida</taxon>
        <taxon>Tylenchina</taxon>
        <taxon>Panagrolaimomorpha</taxon>
        <taxon>Strongyloidoidea</taxon>
        <taxon>Steinernematidae</taxon>
        <taxon>Steinernema</taxon>
    </lineage>
</organism>
<feature type="domain" description="C3H1-type" evidence="7">
    <location>
        <begin position="325"/>
        <end position="346"/>
    </location>
</feature>
<evidence type="ECO:0000256" key="4">
    <source>
        <dbReference type="ARBA" id="ARBA00022833"/>
    </source>
</evidence>
<dbReference type="GO" id="GO:0045892">
    <property type="term" value="P:negative regulation of DNA-templated transcription"/>
    <property type="evidence" value="ECO:0007669"/>
    <property type="project" value="InterPro"/>
</dbReference>
<feature type="zinc finger region" description="C3H1-type" evidence="5">
    <location>
        <begin position="267"/>
        <end position="294"/>
    </location>
</feature>
<dbReference type="GO" id="GO:0003723">
    <property type="term" value="F:RNA binding"/>
    <property type="evidence" value="ECO:0007669"/>
    <property type="project" value="InterPro"/>
</dbReference>
<feature type="compositionally biased region" description="Basic and acidic residues" evidence="6">
    <location>
        <begin position="752"/>
        <end position="773"/>
    </location>
</feature>
<feature type="region of interest" description="Disordered" evidence="6">
    <location>
        <begin position="726"/>
        <end position="894"/>
    </location>
</feature>
<comment type="caution">
    <text evidence="8">The sequence shown here is derived from an EMBL/GenBank/DDBJ whole genome shotgun (WGS) entry which is preliminary data.</text>
</comment>
<evidence type="ECO:0000256" key="2">
    <source>
        <dbReference type="ARBA" id="ARBA00022737"/>
    </source>
</evidence>
<feature type="region of interest" description="Disordered" evidence="6">
    <location>
        <begin position="635"/>
        <end position="706"/>
    </location>
</feature>
<dbReference type="PANTHER" id="PTHR13119">
    <property type="entry name" value="ZINC FINGER CCCH DOMAIN-CONTAINING PROTEI"/>
    <property type="match status" value="1"/>
</dbReference>
<dbReference type="GO" id="GO:0005634">
    <property type="term" value="C:nucleus"/>
    <property type="evidence" value="ECO:0007669"/>
    <property type="project" value="TreeGrafter"/>
</dbReference>
<feature type="zinc finger region" description="C3H1-type" evidence="5">
    <location>
        <begin position="297"/>
        <end position="324"/>
    </location>
</feature>
<protein>
    <recommendedName>
        <fullName evidence="7">C3H1-type domain-containing protein</fullName>
    </recommendedName>
</protein>
<evidence type="ECO:0000256" key="6">
    <source>
        <dbReference type="SAM" id="MobiDB-lite"/>
    </source>
</evidence>
<evidence type="ECO:0000256" key="1">
    <source>
        <dbReference type="ARBA" id="ARBA00022723"/>
    </source>
</evidence>
<keyword evidence="1 5" id="KW-0479">Metal-binding</keyword>
<feature type="compositionally biased region" description="Basic and acidic residues" evidence="6">
    <location>
        <begin position="797"/>
        <end position="824"/>
    </location>
</feature>
<sequence>MEAIDEAINERDGRVRLVERVGAENVYEERRPNSEIARAGRAETYRSVGLVNTYVDLKAMVDMVPISSVVSDYDKLRMTTEGHNIGEQQPEEREEAANPPANEPDDMEDGEICEDDDEDTKPLPVPVPSAASSRNSASKDSRSSRSHGPQTALSSWSGTVNARSQAAGGGRSPLGDSSCFDPNEEYYRSGGHEDRDYRYLDDNQPVIQDFSADGEHRSPSSPSRYESKRRRRSVTPEEYRHGSKRARAASPPYHRNSRRAPLGRGRWAERQICKFFREGYCRDGDNCNYSHDAADSMRKSELCKFYQHGYCKKGLQCPLLHGEFPCKAFHKGECSKEQCQYSHVALTEYTQGIFDQMMKDEELASKILIPQAPVKRKVLLPAGPLEPPRAAPAPVPAPVAIPETIAPVEFTPAPHQPMQEPMPAMIPTGPETAQTIPAAPQILLEPSPVNMAHAAFDMANMYTPAPHPVIIQPEIQQPSETLAPQADPMETTDAAEPEPSSGGFNINEMLAQITQGSSVQDYSAYAPQPSPSVDNYSVYAPQDDPFAPQEEQYVSAPPANDSPASPTHEIETAPLSSAPDWKLIPVDVNTEDKVQFEEKILQMSQSNSNLRMDPRLKKLLDNQFDRVSSLIGSMAAQNAAPAEPQPQPAANSAPAAPAVPPAARPDPRTDPRRADPRKRSAPSAAPASAEPSAPSSSSASDLRVVYDANQDQHALVHGYVDHNDPSTWSTDVDHRPHFNPNQYGNSPPQSHHGHERDRDRHYNGSSYRDDYRDSASASYRSGYRGGEGRYRGRGRGHWRDSRPPRDSRYYRHEYDEEDPRDPRVRRNGVHSNAAPAPAPSQAPAPTPAPAPAAEAASAAPEQPAAPAQPMSLREKRKDNVYESPLSRPPGGARF</sequence>
<feature type="compositionally biased region" description="Low complexity" evidence="6">
    <location>
        <begin position="635"/>
        <end position="656"/>
    </location>
</feature>
<dbReference type="Pfam" id="PF14608">
    <property type="entry name" value="zf-CCCH_2"/>
    <property type="match status" value="2"/>
</dbReference>
<dbReference type="PANTHER" id="PTHR13119:SF12">
    <property type="entry name" value="PROTEIN SUPPRESSOR OF SABLE"/>
    <property type="match status" value="1"/>
</dbReference>
<dbReference type="GO" id="GO:0008270">
    <property type="term" value="F:zinc ion binding"/>
    <property type="evidence" value="ECO:0007669"/>
    <property type="project" value="UniProtKB-KW"/>
</dbReference>
<feature type="compositionally biased region" description="Low complexity" evidence="6">
    <location>
        <begin position="851"/>
        <end position="869"/>
    </location>
</feature>
<dbReference type="EMBL" id="JAUCMV010000005">
    <property type="protein sequence ID" value="KAK0399238.1"/>
    <property type="molecule type" value="Genomic_DNA"/>
</dbReference>
<dbReference type="SUPFAM" id="SSF90229">
    <property type="entry name" value="CCCH zinc finger"/>
    <property type="match status" value="3"/>
</dbReference>
<feature type="zinc finger region" description="C3H1-type" evidence="5">
    <location>
        <begin position="325"/>
        <end position="346"/>
    </location>
</feature>
<dbReference type="SMART" id="SM00356">
    <property type="entry name" value="ZnF_C3H1"/>
    <property type="match status" value="3"/>
</dbReference>
<feature type="compositionally biased region" description="Low complexity" evidence="6">
    <location>
        <begin position="555"/>
        <end position="566"/>
    </location>
</feature>
<feature type="region of interest" description="Disordered" evidence="6">
    <location>
        <begin position="480"/>
        <end position="505"/>
    </location>
</feature>
<accession>A0AA39H6N1</accession>
<feature type="region of interest" description="Disordered" evidence="6">
    <location>
        <begin position="82"/>
        <end position="261"/>
    </location>
</feature>